<dbReference type="Proteomes" id="UP001501436">
    <property type="component" value="Unassembled WGS sequence"/>
</dbReference>
<evidence type="ECO:0000313" key="3">
    <source>
        <dbReference type="Proteomes" id="UP001501436"/>
    </source>
</evidence>
<proteinExistence type="predicted"/>
<comment type="caution">
    <text evidence="2">The sequence shown here is derived from an EMBL/GenBank/DDBJ whole genome shotgun (WGS) entry which is preliminary data.</text>
</comment>
<feature type="chain" id="PRO_5045120914" description="Lipoprotein" evidence="1">
    <location>
        <begin position="20"/>
        <end position="170"/>
    </location>
</feature>
<dbReference type="EMBL" id="BAABJI010000001">
    <property type="protein sequence ID" value="GAA4910651.1"/>
    <property type="molecule type" value="Genomic_DNA"/>
</dbReference>
<organism evidence="2 3">
    <name type="scientific">Mucilaginibacter defluvii</name>
    <dbReference type="NCBI Taxonomy" id="1196019"/>
    <lineage>
        <taxon>Bacteria</taxon>
        <taxon>Pseudomonadati</taxon>
        <taxon>Bacteroidota</taxon>
        <taxon>Sphingobacteriia</taxon>
        <taxon>Sphingobacteriales</taxon>
        <taxon>Sphingobacteriaceae</taxon>
        <taxon>Mucilaginibacter</taxon>
    </lineage>
</organism>
<evidence type="ECO:0000256" key="1">
    <source>
        <dbReference type="SAM" id="SignalP"/>
    </source>
</evidence>
<evidence type="ECO:0000313" key="2">
    <source>
        <dbReference type="EMBL" id="GAA4910651.1"/>
    </source>
</evidence>
<sequence length="170" mass="19245">MNRYCLVIFLIFISACSLNSTKTVKTRTAKSNIIKVNNKLLDSTYMRTGFYFLAEKGIIMRLDKSNKFYTISPSPFASVQNISTVKIEKTRLTTGEYTDLCMIFDKIGARDLKDGTGNPLHPEIAVVVANRLLYVVKNTISFKTGVMCVGLEGYSEEEIEEMRQAIDMKR</sequence>
<accession>A0ABP9FPH8</accession>
<protein>
    <recommendedName>
        <fullName evidence="4">Lipoprotein</fullName>
    </recommendedName>
</protein>
<evidence type="ECO:0008006" key="4">
    <source>
        <dbReference type="Google" id="ProtNLM"/>
    </source>
</evidence>
<keyword evidence="1" id="KW-0732">Signal</keyword>
<name>A0ABP9FPH8_9SPHI</name>
<feature type="signal peptide" evidence="1">
    <location>
        <begin position="1"/>
        <end position="19"/>
    </location>
</feature>
<dbReference type="RefSeq" id="WP_345330064.1">
    <property type="nucleotide sequence ID" value="NZ_BAABJI010000001.1"/>
</dbReference>
<keyword evidence="3" id="KW-1185">Reference proteome</keyword>
<gene>
    <name evidence="2" type="ORF">GCM10023313_12240</name>
</gene>
<dbReference type="PROSITE" id="PS51257">
    <property type="entry name" value="PROKAR_LIPOPROTEIN"/>
    <property type="match status" value="1"/>
</dbReference>
<reference evidence="3" key="1">
    <citation type="journal article" date="2019" name="Int. J. Syst. Evol. Microbiol.">
        <title>The Global Catalogue of Microorganisms (GCM) 10K type strain sequencing project: providing services to taxonomists for standard genome sequencing and annotation.</title>
        <authorList>
            <consortium name="The Broad Institute Genomics Platform"/>
            <consortium name="The Broad Institute Genome Sequencing Center for Infectious Disease"/>
            <person name="Wu L."/>
            <person name="Ma J."/>
        </authorList>
    </citation>
    <scope>NUCLEOTIDE SEQUENCE [LARGE SCALE GENOMIC DNA]</scope>
    <source>
        <strain evidence="3">JCM 18283</strain>
    </source>
</reference>